<sequence length="998" mass="113227">MDEEKSERPVKDLAGESEKEQEDGVNDVIQVSPENRDAEKKKGECTRKSLIPVLSPEWKELQAKKLQKKQEAMKESLIPMLCLEWKEKRLETLKKEEDVKNSAIPVKPQKSGIGKEKENFEKSVAIPKKSIKGKEKEDSEKIGDKPKRSDKAKERDYKQKSYIPILKTEWRRKEQNTLKEEREDSECFRDVPGSSFMKKEREDSECFRDVPGSSFMKKEREDSECFRDVPGSSFMKKEREDSECFRDVPGSSFMKKEREEFDYYKQEPEGSFMEEGAEYFDYFAPTSEEKGGEKKQAMIHVLCLERREAQIRALMEDRMLIPVGRDEQKNILNEDGKTSEHFIIQELTPKMRDLKIEALKQEWEDLRNNRIRFSSDSSDNSEEEDVESNVAQAKSKKIDIGEKRENMGRALVPVSSPEWRELQMEIMKEYEFLKRVREQYTQESNYTGKEVPNIDDIIKQFRPEEQGSGKKRSYIPVISPEWRAERLEELKREENITKNPVTPKETDSGKEKDFGTSAITVTPKQSITNQKRELLRKTLIPVMSPGWRKDDKKVTKKEEKIEKSGVSVTPKKGDGGEKEGTETSRPVELLKKSGARKDKKVKEKPPNSVGIVASEDEKEKEDLNTVIPVSPLTGDAEMKRKYTGKSLIPVLTEQWKMDQLKKLQKKEEVAKNSAIPARPRTGGIKKSKVDYGVYGIPVKPKKGDIGKKKVDSGVCSIQVKPKKGETGKARISSDVCRIPVKPKKGDIGMGYIKSGISGIPVKPKEVNIGKARISSDVCRNPVKPKEVNIGKARISSDVCRNPVKPKEVNIGKARISSDVCRNPVKPKEVNIGKGYIKSGISGIPVKPKEVNIGKARISFDVCRNPVKPKEVNIGKARISSDVCRNPVKPKEVNIGKARISSDVCRNPVKPKEVNIGKGYIKSGISGIPVKPKEVNIGKGNVDYGLCGIPVKPKKGDIGKKREKKGKSLIPEISSEWKEQRLNELKKVAYFNNTFIEII</sequence>
<feature type="region of interest" description="Disordered" evidence="1">
    <location>
        <begin position="372"/>
        <end position="395"/>
    </location>
</feature>
<dbReference type="AlphaFoldDB" id="A0A8X6GPC8"/>
<evidence type="ECO:0000313" key="2">
    <source>
        <dbReference type="EMBL" id="GFR06140.1"/>
    </source>
</evidence>
<feature type="region of interest" description="Disordered" evidence="1">
    <location>
        <begin position="1"/>
        <end position="44"/>
    </location>
</feature>
<evidence type="ECO:0000256" key="1">
    <source>
        <dbReference type="SAM" id="MobiDB-lite"/>
    </source>
</evidence>
<keyword evidence="3" id="KW-1185">Reference proteome</keyword>
<dbReference type="EMBL" id="BMAO01025954">
    <property type="protein sequence ID" value="GFR06140.1"/>
    <property type="molecule type" value="Genomic_DNA"/>
</dbReference>
<protein>
    <submittedName>
        <fullName evidence="2">Uncharacterized protein</fullName>
    </submittedName>
</protein>
<gene>
    <name evidence="2" type="ORF">TNCT_353441</name>
</gene>
<feature type="region of interest" description="Disordered" evidence="1">
    <location>
        <begin position="94"/>
        <end position="160"/>
    </location>
</feature>
<feature type="compositionally biased region" description="Basic and acidic residues" evidence="1">
    <location>
        <begin position="34"/>
        <end position="44"/>
    </location>
</feature>
<feature type="compositionally biased region" description="Basic and acidic residues" evidence="1">
    <location>
        <begin position="1"/>
        <end position="18"/>
    </location>
</feature>
<feature type="compositionally biased region" description="Basic and acidic residues" evidence="1">
    <location>
        <begin position="132"/>
        <end position="159"/>
    </location>
</feature>
<feature type="region of interest" description="Disordered" evidence="1">
    <location>
        <begin position="545"/>
        <end position="622"/>
    </location>
</feature>
<feature type="compositionally biased region" description="Basic and acidic residues" evidence="1">
    <location>
        <begin position="571"/>
        <end position="582"/>
    </location>
</feature>
<name>A0A8X6GPC8_TRICU</name>
<evidence type="ECO:0000313" key="3">
    <source>
        <dbReference type="Proteomes" id="UP000887116"/>
    </source>
</evidence>
<proteinExistence type="predicted"/>
<comment type="caution">
    <text evidence="2">The sequence shown here is derived from an EMBL/GenBank/DDBJ whole genome shotgun (WGS) entry which is preliminary data.</text>
</comment>
<feature type="compositionally biased region" description="Basic and acidic residues" evidence="1">
    <location>
        <begin position="504"/>
        <end position="514"/>
    </location>
</feature>
<accession>A0A8X6GPC8</accession>
<reference evidence="2" key="1">
    <citation type="submission" date="2020-07" db="EMBL/GenBank/DDBJ databases">
        <title>Multicomponent nature underlies the extraordinary mechanical properties of spider dragline silk.</title>
        <authorList>
            <person name="Kono N."/>
            <person name="Nakamura H."/>
            <person name="Mori M."/>
            <person name="Yoshida Y."/>
            <person name="Ohtoshi R."/>
            <person name="Malay A.D."/>
            <person name="Moran D.A.P."/>
            <person name="Tomita M."/>
            <person name="Numata K."/>
            <person name="Arakawa K."/>
        </authorList>
    </citation>
    <scope>NUCLEOTIDE SEQUENCE</scope>
</reference>
<feature type="compositionally biased region" description="Basic and acidic residues" evidence="1">
    <location>
        <begin position="547"/>
        <end position="563"/>
    </location>
</feature>
<organism evidence="2 3">
    <name type="scientific">Trichonephila clavata</name>
    <name type="common">Joro spider</name>
    <name type="synonym">Nephila clavata</name>
    <dbReference type="NCBI Taxonomy" id="2740835"/>
    <lineage>
        <taxon>Eukaryota</taxon>
        <taxon>Metazoa</taxon>
        <taxon>Ecdysozoa</taxon>
        <taxon>Arthropoda</taxon>
        <taxon>Chelicerata</taxon>
        <taxon>Arachnida</taxon>
        <taxon>Araneae</taxon>
        <taxon>Araneomorphae</taxon>
        <taxon>Entelegynae</taxon>
        <taxon>Araneoidea</taxon>
        <taxon>Nephilidae</taxon>
        <taxon>Trichonephila</taxon>
    </lineage>
</organism>
<feature type="region of interest" description="Disordered" evidence="1">
    <location>
        <begin position="493"/>
        <end position="514"/>
    </location>
</feature>
<dbReference type="Proteomes" id="UP000887116">
    <property type="component" value="Unassembled WGS sequence"/>
</dbReference>